<evidence type="ECO:0000313" key="6">
    <source>
        <dbReference type="Proteomes" id="UP000315164"/>
    </source>
</evidence>
<dbReference type="Proteomes" id="UP000315164">
    <property type="component" value="Unassembled WGS sequence"/>
</dbReference>
<reference evidence="5" key="1">
    <citation type="submission" date="2018-12" db="EMBL/GenBank/DDBJ databases">
        <authorList>
            <consortium name="Pathogen Informatics"/>
        </authorList>
    </citation>
    <scope>NUCLEOTIDE SEQUENCE [LARGE SCALE GENOMIC DNA]</scope>
    <source>
        <strain evidence="5">NCTC10643</strain>
    </source>
</reference>
<keyword evidence="1" id="KW-0812">Transmembrane</keyword>
<dbReference type="PANTHER" id="PTHR42709:SF4">
    <property type="entry name" value="INNER MEMBRANE PROTEIN YQAA"/>
    <property type="match status" value="1"/>
</dbReference>
<evidence type="ECO:0000313" key="4">
    <source>
        <dbReference type="EMBL" id="TRB75789.1"/>
    </source>
</evidence>
<evidence type="ECO:0000256" key="1">
    <source>
        <dbReference type="SAM" id="Phobius"/>
    </source>
</evidence>
<feature type="transmembrane region" description="Helical" evidence="1">
    <location>
        <begin position="61"/>
        <end position="85"/>
    </location>
</feature>
<organism evidence="4 6">
    <name type="scientific">Mannheimia haemolytica</name>
    <name type="common">Pasteurella haemolytica</name>
    <dbReference type="NCBI Taxonomy" id="75985"/>
    <lineage>
        <taxon>Bacteria</taxon>
        <taxon>Pseudomonadati</taxon>
        <taxon>Pseudomonadota</taxon>
        <taxon>Gammaproteobacteria</taxon>
        <taxon>Pasteurellales</taxon>
        <taxon>Pasteurellaceae</taxon>
        <taxon>Mannheimia</taxon>
    </lineage>
</organism>
<dbReference type="Proteomes" id="UP000271188">
    <property type="component" value="Chromosome"/>
</dbReference>
<name>A0A249A1T8_MANHA</name>
<dbReference type="PANTHER" id="PTHR42709">
    <property type="entry name" value="ALKALINE PHOSPHATASE LIKE PROTEIN"/>
    <property type="match status" value="1"/>
</dbReference>
<reference evidence="6 7" key="2">
    <citation type="journal article" date="2019" name="Vet. Microbiol.">
        <title>Genetic characterization of susceptible and multi-drug resistant Mannheimia haemolytica isolated from high-risk stocker calves prior to and after antimicrobial metaphylaxis.</title>
        <authorList>
            <person name="Snyder E.R."/>
            <person name="Alvarez-Narvaez S."/>
            <person name="Credille B.C."/>
        </authorList>
    </citation>
    <scope>NUCLEOTIDE SEQUENCE [LARGE SCALE GENOMIC DNA]</scope>
    <source>
        <strain evidence="4 6">UGA-R5-128-1</strain>
        <strain evidence="3 7">UGA-R7-163-1</strain>
    </source>
</reference>
<keyword evidence="1" id="KW-1133">Transmembrane helix</keyword>
<evidence type="ECO:0000313" key="3">
    <source>
        <dbReference type="EMBL" id="TRB39290.1"/>
    </source>
</evidence>
<feature type="transmembrane region" description="Helical" evidence="1">
    <location>
        <begin position="20"/>
        <end position="41"/>
    </location>
</feature>
<feature type="transmembrane region" description="Helical" evidence="1">
    <location>
        <begin position="138"/>
        <end position="160"/>
    </location>
</feature>
<dbReference type="InterPro" id="IPR051311">
    <property type="entry name" value="DedA_domain"/>
</dbReference>
<dbReference type="GeneID" id="67369838"/>
<sequence length="164" mass="18411">MTEYLTSFFSLFFSEQNQLFTMFLSGFLSATLLPGNSEIIFTTLASQHLITYGSLSSFSLFNLLLVATLGNSLGSITTYAIGLLLPRPQNTTNRYSQWALAKSEKYGVLVLLFSWLPIVGDIFCGIAGWLRFSLWQSILFIVIGKLLRYLFLLATLYSVLPHIL</sequence>
<dbReference type="EMBL" id="VAJB01000004">
    <property type="protein sequence ID" value="TRB75789.1"/>
    <property type="molecule type" value="Genomic_DNA"/>
</dbReference>
<feature type="domain" description="VTT" evidence="2">
    <location>
        <begin position="58"/>
        <end position="154"/>
    </location>
</feature>
<dbReference type="Pfam" id="PF09335">
    <property type="entry name" value="VTT_dom"/>
    <property type="match status" value="1"/>
</dbReference>
<dbReference type="RefSeq" id="WP_006253683.1">
    <property type="nucleotide sequence ID" value="NZ_CP011098.1"/>
</dbReference>
<gene>
    <name evidence="5" type="primary">yqaA</name>
    <name evidence="4" type="ORF">FEA53_03785</name>
    <name evidence="3" type="ORF">FEB89_03790</name>
    <name evidence="5" type="ORF">NCTC10643_01976</name>
</gene>
<evidence type="ECO:0000259" key="2">
    <source>
        <dbReference type="Pfam" id="PF09335"/>
    </source>
</evidence>
<dbReference type="EMBL" id="VAJI01000004">
    <property type="protein sequence ID" value="TRB39290.1"/>
    <property type="molecule type" value="Genomic_DNA"/>
</dbReference>
<protein>
    <submittedName>
        <fullName evidence="4">DedA family protein</fullName>
    </submittedName>
    <submittedName>
        <fullName evidence="5">Inner membrane protein yqaA</fullName>
    </submittedName>
</protein>
<keyword evidence="1" id="KW-0472">Membrane</keyword>
<dbReference type="Proteomes" id="UP000318394">
    <property type="component" value="Unassembled WGS sequence"/>
</dbReference>
<feature type="transmembrane region" description="Helical" evidence="1">
    <location>
        <begin position="106"/>
        <end position="132"/>
    </location>
</feature>
<evidence type="ECO:0000313" key="7">
    <source>
        <dbReference type="Proteomes" id="UP000318394"/>
    </source>
</evidence>
<keyword evidence="7" id="KW-1185">Reference proteome</keyword>
<dbReference type="AlphaFoldDB" id="A0A249A1T8"/>
<dbReference type="InterPro" id="IPR032816">
    <property type="entry name" value="VTT_dom"/>
</dbReference>
<dbReference type="KEGG" id="mhay:VK67_10675"/>
<dbReference type="OrthoDB" id="9814483at2"/>
<accession>A0A249A1T8</accession>
<proteinExistence type="predicted"/>
<dbReference type="KEGG" id="mhaq:WC39_10675"/>
<dbReference type="EMBL" id="LR134495">
    <property type="protein sequence ID" value="VEI78086.1"/>
    <property type="molecule type" value="Genomic_DNA"/>
</dbReference>
<evidence type="ECO:0000313" key="5">
    <source>
        <dbReference type="EMBL" id="VEI78086.1"/>
    </source>
</evidence>